<evidence type="ECO:0000256" key="6">
    <source>
        <dbReference type="PIRSR" id="PIRSR036894-2"/>
    </source>
</evidence>
<dbReference type="GO" id="GO:0004476">
    <property type="term" value="F:mannose-6-phosphate isomerase activity"/>
    <property type="evidence" value="ECO:0007669"/>
    <property type="project" value="InterPro"/>
</dbReference>
<keyword evidence="9" id="KW-0413">Isomerase</keyword>
<dbReference type="InterPro" id="IPR049071">
    <property type="entry name" value="MPI_cupin_dom"/>
</dbReference>
<dbReference type="PIRSF" id="PIRSF036894">
    <property type="entry name" value="PMI_Firm_short"/>
    <property type="match status" value="1"/>
</dbReference>
<dbReference type="InterPro" id="IPR046457">
    <property type="entry name" value="PMI_typeI_cat"/>
</dbReference>
<feature type="binding site" evidence="5">
    <location>
        <position position="103"/>
    </location>
    <ligand>
        <name>Zn(2+)</name>
        <dbReference type="ChEBI" id="CHEBI:29105"/>
    </ligand>
</feature>
<dbReference type="Pfam" id="PF20511">
    <property type="entry name" value="PMI_typeI_cat"/>
    <property type="match status" value="1"/>
</dbReference>
<dbReference type="Pfam" id="PF21621">
    <property type="entry name" value="MPI_cupin_dom"/>
    <property type="match status" value="1"/>
</dbReference>
<keyword evidence="2 5" id="KW-0862">Zinc</keyword>
<evidence type="ECO:0000256" key="4">
    <source>
        <dbReference type="ARBA" id="ARBA00030762"/>
    </source>
</evidence>
<name>A0A1H2RYV2_9FLAO</name>
<dbReference type="GO" id="GO:0008270">
    <property type="term" value="F:zinc ion binding"/>
    <property type="evidence" value="ECO:0007669"/>
    <property type="project" value="InterPro"/>
</dbReference>
<feature type="active site" evidence="6">
    <location>
        <position position="198"/>
    </location>
</feature>
<dbReference type="InterPro" id="IPR011051">
    <property type="entry name" value="RmlC_Cupin_sf"/>
</dbReference>
<dbReference type="GeneID" id="85017539"/>
<evidence type="ECO:0000313" key="10">
    <source>
        <dbReference type="Proteomes" id="UP000182771"/>
    </source>
</evidence>
<keyword evidence="10" id="KW-1185">Reference proteome</keyword>
<comment type="cofactor">
    <cofactor evidence="5">
        <name>Zn(2+)</name>
        <dbReference type="ChEBI" id="CHEBI:29105"/>
    </cofactor>
    <text evidence="5">Binds 1 zinc ion per subunit.</text>
</comment>
<evidence type="ECO:0000256" key="2">
    <source>
        <dbReference type="ARBA" id="ARBA00022833"/>
    </source>
</evidence>
<dbReference type="PANTHER" id="PTHR42742:SF3">
    <property type="entry name" value="FRUCTOKINASE"/>
    <property type="match status" value="1"/>
</dbReference>
<evidence type="ECO:0000256" key="1">
    <source>
        <dbReference type="ARBA" id="ARBA00022723"/>
    </source>
</evidence>
<dbReference type="Gene3D" id="2.60.120.10">
    <property type="entry name" value="Jelly Rolls"/>
    <property type="match status" value="2"/>
</dbReference>
<evidence type="ECO:0000256" key="3">
    <source>
        <dbReference type="ARBA" id="ARBA00029741"/>
    </source>
</evidence>
<dbReference type="InterPro" id="IPR014628">
    <property type="entry name" value="Man6P_isomerase_Firm_short"/>
</dbReference>
<organism evidence="9 10">
    <name type="scientific">Capnocytophaga granulosa</name>
    <dbReference type="NCBI Taxonomy" id="45242"/>
    <lineage>
        <taxon>Bacteria</taxon>
        <taxon>Pseudomonadati</taxon>
        <taxon>Bacteroidota</taxon>
        <taxon>Flavobacteriia</taxon>
        <taxon>Flavobacteriales</taxon>
        <taxon>Flavobacteriaceae</taxon>
        <taxon>Capnocytophaga</taxon>
    </lineage>
</organism>
<dbReference type="CDD" id="cd07010">
    <property type="entry name" value="cupin_PMI_type_I_N_bac"/>
    <property type="match status" value="1"/>
</dbReference>
<gene>
    <name evidence="9" type="ORF">SAMN05444420_101607</name>
</gene>
<dbReference type="EMBL" id="FNND01000001">
    <property type="protein sequence ID" value="SDW24330.1"/>
    <property type="molecule type" value="Genomic_DNA"/>
</dbReference>
<feature type="domain" description="Mannose-6-phosphate isomerase cupin" evidence="8">
    <location>
        <begin position="246"/>
        <end position="318"/>
    </location>
</feature>
<reference evidence="9 10" key="1">
    <citation type="submission" date="2016-10" db="EMBL/GenBank/DDBJ databases">
        <authorList>
            <person name="Varghese N."/>
            <person name="Submissions S."/>
        </authorList>
    </citation>
    <scope>NUCLEOTIDE SEQUENCE [LARGE SCALE GENOMIC DNA]</scope>
    <source>
        <strain evidence="9 10">DSM 11449</strain>
    </source>
</reference>
<feature type="binding site" evidence="5">
    <location>
        <position position="120"/>
    </location>
    <ligand>
        <name>Zn(2+)</name>
        <dbReference type="ChEBI" id="CHEBI:29105"/>
    </ligand>
</feature>
<dbReference type="SUPFAM" id="SSF51182">
    <property type="entry name" value="RmlC-like cupins"/>
    <property type="match status" value="1"/>
</dbReference>
<dbReference type="OrthoDB" id="9808275at2"/>
<dbReference type="PANTHER" id="PTHR42742">
    <property type="entry name" value="TRANSCRIPTIONAL REPRESSOR MPRA"/>
    <property type="match status" value="1"/>
</dbReference>
<feature type="binding site" evidence="5">
    <location>
        <position position="178"/>
    </location>
    <ligand>
        <name>Zn(2+)</name>
        <dbReference type="ChEBI" id="CHEBI:29105"/>
    </ligand>
</feature>
<dbReference type="AlphaFoldDB" id="A0A1H2RYV2"/>
<evidence type="ECO:0000259" key="7">
    <source>
        <dbReference type="Pfam" id="PF20511"/>
    </source>
</evidence>
<evidence type="ECO:0000259" key="8">
    <source>
        <dbReference type="Pfam" id="PF21621"/>
    </source>
</evidence>
<dbReference type="GO" id="GO:0005975">
    <property type="term" value="P:carbohydrate metabolic process"/>
    <property type="evidence" value="ECO:0007669"/>
    <property type="project" value="InterPro"/>
</dbReference>
<protein>
    <recommendedName>
        <fullName evidence="3">Phosphohexomutase</fullName>
    </recommendedName>
    <alternativeName>
        <fullName evidence="4">Phosphomannose isomerase</fullName>
    </alternativeName>
</protein>
<evidence type="ECO:0000313" key="9">
    <source>
        <dbReference type="EMBL" id="SDW24330.1"/>
    </source>
</evidence>
<feature type="domain" description="Phosphomannose isomerase type I catalytic" evidence="7">
    <location>
        <begin position="10"/>
        <end position="114"/>
    </location>
</feature>
<accession>A0A1H2RYV2</accession>
<sequence>MNLYPLSFAPIFKERIWGGEKLEKELHKPIHQPLIGESWEVSTVKGDVSVISNGTLKGTSLQALIEQAPEALLGRAVYKRFGTDFPLLIKFIDAAQDLSIQVHPDDALAKARHNSFGKTEMWYIMEADTDASIIIGFNKNVSREEYQAHLADKTLSQLLHFEKVKHGDMFFIPAGKIHAIGAGVLLAEIQQTSDITYRVYDFDRKDKNGNYRELHTELALDAIDFEQKDDFRKTYTKAENTVNPAVVSPYFTTDYLKINQEMPLTLSGESFHIYMGVAGKGSLQYGDMELPLEKGQTVLVPACCKQISLKGDMEVLQVSC</sequence>
<dbReference type="RefSeq" id="WP_016419850.1">
    <property type="nucleotide sequence ID" value="NZ_CAUQLQ010000030.1"/>
</dbReference>
<proteinExistence type="predicted"/>
<keyword evidence="1 5" id="KW-0479">Metal-binding</keyword>
<evidence type="ECO:0000256" key="5">
    <source>
        <dbReference type="PIRSR" id="PIRSR036894-1"/>
    </source>
</evidence>
<dbReference type="InterPro" id="IPR051804">
    <property type="entry name" value="Carb_Metab_Reg_Kinase/Isom"/>
</dbReference>
<dbReference type="InterPro" id="IPR014710">
    <property type="entry name" value="RmlC-like_jellyroll"/>
</dbReference>
<comment type="caution">
    <text evidence="9">The sequence shown here is derived from an EMBL/GenBank/DDBJ whole genome shotgun (WGS) entry which is preliminary data.</text>
</comment>
<dbReference type="Proteomes" id="UP000182771">
    <property type="component" value="Unassembled WGS sequence"/>
</dbReference>